<proteinExistence type="predicted"/>
<evidence type="ECO:0000313" key="2">
    <source>
        <dbReference type="Proteomes" id="UP001500804"/>
    </source>
</evidence>
<organism evidence="1 2">
    <name type="scientific">Pseudonocardia adelaidensis</name>
    <dbReference type="NCBI Taxonomy" id="648754"/>
    <lineage>
        <taxon>Bacteria</taxon>
        <taxon>Bacillati</taxon>
        <taxon>Actinomycetota</taxon>
        <taxon>Actinomycetes</taxon>
        <taxon>Pseudonocardiales</taxon>
        <taxon>Pseudonocardiaceae</taxon>
        <taxon>Pseudonocardia</taxon>
    </lineage>
</organism>
<comment type="caution">
    <text evidence="1">The sequence shown here is derived from an EMBL/GenBank/DDBJ whole genome shotgun (WGS) entry which is preliminary data.</text>
</comment>
<protein>
    <submittedName>
        <fullName evidence="1">Uncharacterized protein</fullName>
    </submittedName>
</protein>
<gene>
    <name evidence="1" type="ORF">GCM10023320_56420</name>
</gene>
<dbReference type="Proteomes" id="UP001500804">
    <property type="component" value="Unassembled WGS sequence"/>
</dbReference>
<reference evidence="2" key="1">
    <citation type="journal article" date="2019" name="Int. J. Syst. Evol. Microbiol.">
        <title>The Global Catalogue of Microorganisms (GCM) 10K type strain sequencing project: providing services to taxonomists for standard genome sequencing and annotation.</title>
        <authorList>
            <consortium name="The Broad Institute Genomics Platform"/>
            <consortium name="The Broad Institute Genome Sequencing Center for Infectious Disease"/>
            <person name="Wu L."/>
            <person name="Ma J."/>
        </authorList>
    </citation>
    <scope>NUCLEOTIDE SEQUENCE [LARGE SCALE GENOMIC DNA]</scope>
    <source>
        <strain evidence="2">JCM 18302</strain>
    </source>
</reference>
<name>A0ABP9NQV7_9PSEU</name>
<evidence type="ECO:0000313" key="1">
    <source>
        <dbReference type="EMBL" id="GAA5132181.1"/>
    </source>
</evidence>
<sequence length="52" mass="5935">MRGLNRATCLGRCGWILLRFRAAVVLGRPSWIAATVRDTLRRAAQERRLRAV</sequence>
<keyword evidence="2" id="KW-1185">Reference proteome</keyword>
<dbReference type="EMBL" id="BAABJO010000025">
    <property type="protein sequence ID" value="GAA5132181.1"/>
    <property type="molecule type" value="Genomic_DNA"/>
</dbReference>
<accession>A0ABP9NQV7</accession>